<dbReference type="EMBL" id="FOVH01000002">
    <property type="protein sequence ID" value="SFN44052.1"/>
    <property type="molecule type" value="Genomic_DNA"/>
</dbReference>
<proteinExistence type="predicted"/>
<dbReference type="Proteomes" id="UP000183413">
    <property type="component" value="Unassembled WGS sequence"/>
</dbReference>
<evidence type="ECO:0000313" key="2">
    <source>
        <dbReference type="Proteomes" id="UP000183413"/>
    </source>
</evidence>
<gene>
    <name evidence="1" type="ORF">SAMN04489713_10212</name>
</gene>
<protein>
    <submittedName>
        <fullName evidence="1">Uncharacterized protein</fullName>
    </submittedName>
</protein>
<organism evidence="1 2">
    <name type="scientific">Actinomadura madurae</name>
    <dbReference type="NCBI Taxonomy" id="1993"/>
    <lineage>
        <taxon>Bacteria</taxon>
        <taxon>Bacillati</taxon>
        <taxon>Actinomycetota</taxon>
        <taxon>Actinomycetes</taxon>
        <taxon>Streptosporangiales</taxon>
        <taxon>Thermomonosporaceae</taxon>
        <taxon>Actinomadura</taxon>
    </lineage>
</organism>
<dbReference type="InParanoid" id="A0A1I4Z1C4"/>
<name>A0A1I4Z1C4_9ACTN</name>
<evidence type="ECO:0000313" key="1">
    <source>
        <dbReference type="EMBL" id="SFN44052.1"/>
    </source>
</evidence>
<accession>A0A1I4Z1C4</accession>
<dbReference type="AlphaFoldDB" id="A0A1I4Z1C4"/>
<keyword evidence="2" id="KW-1185">Reference proteome</keyword>
<sequence length="35" mass="4164">MITTSHNRQGGIHIRNFYNSERVLEDDPFYVKVEP</sequence>
<reference evidence="1 2" key="1">
    <citation type="submission" date="2016-10" db="EMBL/GenBank/DDBJ databases">
        <authorList>
            <person name="de Groot N.N."/>
        </authorList>
    </citation>
    <scope>NUCLEOTIDE SEQUENCE [LARGE SCALE GENOMIC DNA]</scope>
    <source>
        <strain evidence="1 2">DSM 43067</strain>
    </source>
</reference>